<evidence type="ECO:0000313" key="1">
    <source>
        <dbReference type="EMBL" id="CAG8828645.1"/>
    </source>
</evidence>
<comment type="caution">
    <text evidence="1">The sequence shown here is derived from an EMBL/GenBank/DDBJ whole genome shotgun (WGS) entry which is preliminary data.</text>
</comment>
<accession>A0ABN7WFG8</accession>
<evidence type="ECO:0000313" key="2">
    <source>
        <dbReference type="Proteomes" id="UP000789901"/>
    </source>
</evidence>
<dbReference type="Proteomes" id="UP000789901">
    <property type="component" value="Unassembled WGS sequence"/>
</dbReference>
<keyword evidence="2" id="KW-1185">Reference proteome</keyword>
<feature type="non-terminal residue" evidence="1">
    <location>
        <position position="172"/>
    </location>
</feature>
<proteinExistence type="predicted"/>
<sequence length="172" mass="20740">MVNKDDELPKKMEQYDSDDMENIIPPKRLEIWDMRHVLVTHDEVYFYANDDNLFFWIKDEESIIKKRPRVSNYADSYWKSEDMVKQLCEKAIPIFNALYSGCIGIFCFDQSTNYNAYALDALMCSRMTLYPKVEKKFKFKNRWFIHNYEKTIQPMFFLNEKDSTVKFKGIKK</sequence>
<name>A0ABN7WFG8_GIGMA</name>
<dbReference type="EMBL" id="CAJVQB010040639">
    <property type="protein sequence ID" value="CAG8828645.1"/>
    <property type="molecule type" value="Genomic_DNA"/>
</dbReference>
<protein>
    <submittedName>
        <fullName evidence="1">13195_t:CDS:1</fullName>
    </submittedName>
</protein>
<gene>
    <name evidence="1" type="ORF">GMARGA_LOCUS29764</name>
</gene>
<reference evidence="1 2" key="1">
    <citation type="submission" date="2021-06" db="EMBL/GenBank/DDBJ databases">
        <authorList>
            <person name="Kallberg Y."/>
            <person name="Tangrot J."/>
            <person name="Rosling A."/>
        </authorList>
    </citation>
    <scope>NUCLEOTIDE SEQUENCE [LARGE SCALE GENOMIC DNA]</scope>
    <source>
        <strain evidence="1 2">120-4 pot B 10/14</strain>
    </source>
</reference>
<organism evidence="1 2">
    <name type="scientific">Gigaspora margarita</name>
    <dbReference type="NCBI Taxonomy" id="4874"/>
    <lineage>
        <taxon>Eukaryota</taxon>
        <taxon>Fungi</taxon>
        <taxon>Fungi incertae sedis</taxon>
        <taxon>Mucoromycota</taxon>
        <taxon>Glomeromycotina</taxon>
        <taxon>Glomeromycetes</taxon>
        <taxon>Diversisporales</taxon>
        <taxon>Gigasporaceae</taxon>
        <taxon>Gigaspora</taxon>
    </lineage>
</organism>